<dbReference type="PANTHER" id="PTHR22855:SF13">
    <property type="entry name" value="METHYLCROTONOYL-COA CARBOXYLASE BETA CHAIN, MITOCHONDRIAL"/>
    <property type="match status" value="1"/>
</dbReference>
<dbReference type="InterPro" id="IPR045190">
    <property type="entry name" value="MCCB/AccD1-like"/>
</dbReference>
<dbReference type="InterPro" id="IPR011762">
    <property type="entry name" value="COA_CT_N"/>
</dbReference>
<evidence type="ECO:0000259" key="9">
    <source>
        <dbReference type="PROSITE" id="PS50989"/>
    </source>
</evidence>
<dbReference type="InterPro" id="IPR011763">
    <property type="entry name" value="COA_CT_C"/>
</dbReference>
<dbReference type="GO" id="GO:0005739">
    <property type="term" value="C:mitochondrion"/>
    <property type="evidence" value="ECO:0007669"/>
    <property type="project" value="TreeGrafter"/>
</dbReference>
<dbReference type="PROSITE" id="PS50980">
    <property type="entry name" value="COA_CT_NTER"/>
    <property type="match status" value="1"/>
</dbReference>
<gene>
    <name evidence="10" type="ORF">GQ602_003479</name>
</gene>
<dbReference type="GO" id="GO:0004485">
    <property type="term" value="F:methylcrotonoyl-CoA carboxylase activity"/>
    <property type="evidence" value="ECO:0007669"/>
    <property type="project" value="UniProtKB-EC"/>
</dbReference>
<sequence length="526" mass="55743">MTTLLTRMRDLTRKIQRGGSDAARERHRSRGRMLARDRVTALVDPGSSFLELSPLAGLGLYPGVDVPAGGIVTGVGSVEGVTCMVVANDSTVKGGSYYPITVKKHLRAQAVAEENKLPCIYLVDSGGANLPHQADVFPDENHFGRIFYNQARMSAAGIPQISVVMGPCTAGGAYVPAMSDEAIIVRNQGHIFLAGPPLVKAATGEVVSPEDLGGGDMHSSVSGVTDYLAVDDSHALVLARRCVSNLNWPRSSSVSCSPSSSSSSSSPPPPSSSIPDESTIDDDPPLYNPEELTGIATPNLRKPLPIREVIARIVDGSRFSDFKATFGPTLVTGFATIHGQKVGIVANDGILFAASAQKGAHFVQLCAQRGIPLVFLQNISGFMVGAEAERGGIAKHGAKLVTAVACADVPKFTVVVGGSYGAGNYGMCGRAYRPRFLWMWPNARIGVMGGQQLAAVMDAVGQKPDPELEARIERESDATYSSARLWDDGIIPPQHTRRYLALGLAAAMGGRNKVQPNDTRYGVFRM</sequence>
<evidence type="ECO:0000259" key="8">
    <source>
        <dbReference type="PROSITE" id="PS50980"/>
    </source>
</evidence>
<evidence type="ECO:0000256" key="3">
    <source>
        <dbReference type="ARBA" id="ARBA00026116"/>
    </source>
</evidence>
<evidence type="ECO:0000256" key="6">
    <source>
        <dbReference type="ARBA" id="ARBA00052347"/>
    </source>
</evidence>
<comment type="caution">
    <text evidence="10">The sequence shown here is derived from an EMBL/GenBank/DDBJ whole genome shotgun (WGS) entry which is preliminary data.</text>
</comment>
<comment type="similarity">
    <text evidence="1">Belongs to the AccD/PCCB family.</text>
</comment>
<evidence type="ECO:0000256" key="5">
    <source>
        <dbReference type="ARBA" id="ARBA00031404"/>
    </source>
</evidence>
<dbReference type="Pfam" id="PF01039">
    <property type="entry name" value="Carboxyl_trans"/>
    <property type="match status" value="1"/>
</dbReference>
<proteinExistence type="inferred from homology"/>
<comment type="catalytic activity">
    <reaction evidence="6">
        <text>3-methylbut-2-enoyl-CoA + hydrogencarbonate + ATP = 3-methyl-(2E)-glutaconyl-CoA + ADP + phosphate + H(+)</text>
        <dbReference type="Rhea" id="RHEA:13589"/>
        <dbReference type="ChEBI" id="CHEBI:15378"/>
        <dbReference type="ChEBI" id="CHEBI:17544"/>
        <dbReference type="ChEBI" id="CHEBI:30616"/>
        <dbReference type="ChEBI" id="CHEBI:43474"/>
        <dbReference type="ChEBI" id="CHEBI:57344"/>
        <dbReference type="ChEBI" id="CHEBI:57346"/>
        <dbReference type="ChEBI" id="CHEBI:456216"/>
        <dbReference type="EC" id="6.4.1.4"/>
    </reaction>
</comment>
<comment type="pathway">
    <text evidence="2">Amino-acid degradation; L-leucine degradation; (S)-3-hydroxy-3-methylglutaryl-CoA from 3-isovaleryl-CoA: step 2/3.</text>
</comment>
<protein>
    <recommendedName>
        <fullName evidence="3">methylcrotonoyl-CoA carboxylase</fullName>
        <ecNumber evidence="3">6.4.1.4</ecNumber>
    </recommendedName>
    <alternativeName>
        <fullName evidence="5">3-methylcrotonyl-CoA carboxylase 2</fullName>
    </alternativeName>
    <alternativeName>
        <fullName evidence="4">3-methylcrotonyl-CoA:carbon dioxide ligase subunit beta</fullName>
    </alternativeName>
</protein>
<dbReference type="Gene3D" id="3.90.226.10">
    <property type="entry name" value="2-enoyl-CoA Hydratase, Chain A, domain 1"/>
    <property type="match status" value="2"/>
</dbReference>
<keyword evidence="11" id="KW-1185">Reference proteome</keyword>
<evidence type="ECO:0000256" key="4">
    <source>
        <dbReference type="ARBA" id="ARBA00031237"/>
    </source>
</evidence>
<dbReference type="FunFam" id="3.90.226.10:FF:000007">
    <property type="entry name" value="Methylcrotonoyl-CoA carboxylase subunit beta"/>
    <property type="match status" value="1"/>
</dbReference>
<feature type="domain" description="CoA carboxyltransferase C-terminal" evidence="9">
    <location>
        <begin position="288"/>
        <end position="519"/>
    </location>
</feature>
<dbReference type="InterPro" id="IPR034733">
    <property type="entry name" value="AcCoA_carboxyl_beta"/>
</dbReference>
<dbReference type="PANTHER" id="PTHR22855">
    <property type="entry name" value="ACETYL, PROPIONYL, PYRUVATE, AND GLUTACONYL CARBOXYLASE-RELATED"/>
    <property type="match status" value="1"/>
</dbReference>
<dbReference type="GO" id="GO:0006552">
    <property type="term" value="P:L-leucine catabolic process"/>
    <property type="evidence" value="ECO:0007669"/>
    <property type="project" value="UniProtKB-UniPathway"/>
</dbReference>
<dbReference type="EMBL" id="JAACLJ010000003">
    <property type="protein sequence ID" value="KAF4589590.1"/>
    <property type="molecule type" value="Genomic_DNA"/>
</dbReference>
<evidence type="ECO:0000313" key="10">
    <source>
        <dbReference type="EMBL" id="KAF4589590.1"/>
    </source>
</evidence>
<dbReference type="UniPathway" id="UPA00363">
    <property type="reaction ID" value="UER00861"/>
</dbReference>
<feature type="compositionally biased region" description="Low complexity" evidence="7">
    <location>
        <begin position="251"/>
        <end position="265"/>
    </location>
</feature>
<dbReference type="FunFam" id="3.90.226.10:FF:000004">
    <property type="entry name" value="Methylcrotonoyl-CoA carboxylase beta chain"/>
    <property type="match status" value="1"/>
</dbReference>
<evidence type="ECO:0000256" key="2">
    <source>
        <dbReference type="ARBA" id="ARBA00025711"/>
    </source>
</evidence>
<feature type="region of interest" description="Disordered" evidence="7">
    <location>
        <begin position="248"/>
        <end position="294"/>
    </location>
</feature>
<evidence type="ECO:0000313" key="11">
    <source>
        <dbReference type="Proteomes" id="UP000562929"/>
    </source>
</evidence>
<reference evidence="10 11" key="1">
    <citation type="journal article" date="2020" name="G3 (Bethesda)">
        <title>Genetic Underpinnings of Host Manipulation by Ophiocordyceps as Revealed by Comparative Transcriptomics.</title>
        <authorList>
            <person name="Will I."/>
            <person name="Das B."/>
            <person name="Trinh T."/>
            <person name="Brachmann A."/>
            <person name="Ohm R.A."/>
            <person name="de Bekker C."/>
        </authorList>
    </citation>
    <scope>NUCLEOTIDE SEQUENCE [LARGE SCALE GENOMIC DNA]</scope>
    <source>
        <strain evidence="10 11">EC05</strain>
    </source>
</reference>
<dbReference type="PROSITE" id="PS50989">
    <property type="entry name" value="COA_CT_CTER"/>
    <property type="match status" value="1"/>
</dbReference>
<dbReference type="AlphaFoldDB" id="A0A8H4VEC2"/>
<accession>A0A8H4VEC2</accession>
<dbReference type="GO" id="GO:1905202">
    <property type="term" value="C:methylcrotonoyl-CoA carboxylase complex"/>
    <property type="evidence" value="ECO:0007669"/>
    <property type="project" value="TreeGrafter"/>
</dbReference>
<organism evidence="10 11">
    <name type="scientific">Ophiocordyceps camponoti-floridani</name>
    <dbReference type="NCBI Taxonomy" id="2030778"/>
    <lineage>
        <taxon>Eukaryota</taxon>
        <taxon>Fungi</taxon>
        <taxon>Dikarya</taxon>
        <taxon>Ascomycota</taxon>
        <taxon>Pezizomycotina</taxon>
        <taxon>Sordariomycetes</taxon>
        <taxon>Hypocreomycetidae</taxon>
        <taxon>Hypocreales</taxon>
        <taxon>Ophiocordycipitaceae</taxon>
        <taxon>Ophiocordyceps</taxon>
    </lineage>
</organism>
<dbReference type="EC" id="6.4.1.4" evidence="3"/>
<evidence type="ECO:0000256" key="7">
    <source>
        <dbReference type="SAM" id="MobiDB-lite"/>
    </source>
</evidence>
<dbReference type="Proteomes" id="UP000562929">
    <property type="component" value="Unassembled WGS sequence"/>
</dbReference>
<dbReference type="OrthoDB" id="439921at2759"/>
<dbReference type="SUPFAM" id="SSF52096">
    <property type="entry name" value="ClpP/crotonase"/>
    <property type="match status" value="2"/>
</dbReference>
<feature type="domain" description="CoA carboxyltransferase N-terminal" evidence="8">
    <location>
        <begin position="1"/>
        <end position="258"/>
    </location>
</feature>
<dbReference type="InterPro" id="IPR029045">
    <property type="entry name" value="ClpP/crotonase-like_dom_sf"/>
</dbReference>
<evidence type="ECO:0000256" key="1">
    <source>
        <dbReference type="ARBA" id="ARBA00006102"/>
    </source>
</evidence>
<name>A0A8H4VEC2_9HYPO</name>